<evidence type="ECO:0000256" key="1">
    <source>
        <dbReference type="ARBA" id="ARBA00022723"/>
    </source>
</evidence>
<comment type="caution">
    <text evidence="5">The sequence shown here is derived from an EMBL/GenBank/DDBJ whole genome shotgun (WGS) entry which is preliminary data.</text>
</comment>
<evidence type="ECO:0000313" key="6">
    <source>
        <dbReference type="Proteomes" id="UP000625316"/>
    </source>
</evidence>
<dbReference type="InterPro" id="IPR029052">
    <property type="entry name" value="Metallo-depent_PP-like"/>
</dbReference>
<dbReference type="InterPro" id="IPR004843">
    <property type="entry name" value="Calcineurin-like_PHP"/>
</dbReference>
<dbReference type="PANTHER" id="PTHR31302">
    <property type="entry name" value="TRANSMEMBRANE PROTEIN WITH METALLOPHOSPHOESTERASE DOMAIN-RELATED"/>
    <property type="match status" value="1"/>
</dbReference>
<organism evidence="5 6">
    <name type="scientific">Romeriopsis navalis LEGE 11480</name>
    <dbReference type="NCBI Taxonomy" id="2777977"/>
    <lineage>
        <taxon>Bacteria</taxon>
        <taxon>Bacillati</taxon>
        <taxon>Cyanobacteriota</taxon>
        <taxon>Cyanophyceae</taxon>
        <taxon>Leptolyngbyales</taxon>
        <taxon>Leptolyngbyaceae</taxon>
        <taxon>Romeriopsis</taxon>
        <taxon>Romeriopsis navalis</taxon>
    </lineage>
</organism>
<evidence type="ECO:0000256" key="2">
    <source>
        <dbReference type="ARBA" id="ARBA00022801"/>
    </source>
</evidence>
<evidence type="ECO:0000259" key="4">
    <source>
        <dbReference type="Pfam" id="PF00149"/>
    </source>
</evidence>
<sequence length="284" mass="31798">MQRLRRFKKSWKAVIIGFFTVFTLFYIGIIEPNWIEVRPISLTLPHLAPEFEGYKIVQLTDIHADKWMSPDRLSHVLQIANQQNPDLVAMTGDYVTRAVEKYAPTLSVFEQLTPKDGTLAVLGNHDNYSNPYTLIDIMHQAGVKVLWNEVQEIQRGDVTLAIAGSGDVISGHDRLPHIMARMPLAGAGILLVHEPDFADKAAATHRFDLQLSGHSHGGQIKLPFVAVRRITPKLAKKYPSGLYKVDDLWQYTSRGVGLASRVRVRLNCRPEVTVLTLHAPPQAA</sequence>
<dbReference type="GO" id="GO:0009245">
    <property type="term" value="P:lipid A biosynthetic process"/>
    <property type="evidence" value="ECO:0007669"/>
    <property type="project" value="TreeGrafter"/>
</dbReference>
<dbReference type="GO" id="GO:0046872">
    <property type="term" value="F:metal ion binding"/>
    <property type="evidence" value="ECO:0007669"/>
    <property type="project" value="UniProtKB-KW"/>
</dbReference>
<feature type="transmembrane region" description="Helical" evidence="3">
    <location>
        <begin position="12"/>
        <end position="30"/>
    </location>
</feature>
<dbReference type="InterPro" id="IPR051158">
    <property type="entry name" value="Metallophosphoesterase_sf"/>
</dbReference>
<name>A0A928VTV0_9CYAN</name>
<keyword evidence="3" id="KW-0472">Membrane</keyword>
<evidence type="ECO:0000256" key="3">
    <source>
        <dbReference type="SAM" id="Phobius"/>
    </source>
</evidence>
<feature type="domain" description="Calcineurin-like phosphoesterase" evidence="4">
    <location>
        <begin position="55"/>
        <end position="217"/>
    </location>
</feature>
<keyword evidence="2" id="KW-0378">Hydrolase</keyword>
<dbReference type="Pfam" id="PF00149">
    <property type="entry name" value="Metallophos"/>
    <property type="match status" value="1"/>
</dbReference>
<dbReference type="AlphaFoldDB" id="A0A928VTV0"/>
<gene>
    <name evidence="5" type="ORF">IQ266_19670</name>
</gene>
<keyword evidence="3" id="KW-1133">Transmembrane helix</keyword>
<dbReference type="EMBL" id="JADEXQ010000082">
    <property type="protein sequence ID" value="MBE9031959.1"/>
    <property type="molecule type" value="Genomic_DNA"/>
</dbReference>
<dbReference type="CDD" id="cd07385">
    <property type="entry name" value="MPP_YkuE_C"/>
    <property type="match status" value="1"/>
</dbReference>
<evidence type="ECO:0000313" key="5">
    <source>
        <dbReference type="EMBL" id="MBE9031959.1"/>
    </source>
</evidence>
<keyword evidence="1" id="KW-0479">Metal-binding</keyword>
<dbReference type="RefSeq" id="WP_264326783.1">
    <property type="nucleotide sequence ID" value="NZ_JADEXQ010000082.1"/>
</dbReference>
<dbReference type="SUPFAM" id="SSF56300">
    <property type="entry name" value="Metallo-dependent phosphatases"/>
    <property type="match status" value="1"/>
</dbReference>
<dbReference type="Proteomes" id="UP000625316">
    <property type="component" value="Unassembled WGS sequence"/>
</dbReference>
<proteinExistence type="predicted"/>
<dbReference type="GO" id="GO:0008758">
    <property type="term" value="F:UDP-2,3-diacylglucosamine hydrolase activity"/>
    <property type="evidence" value="ECO:0007669"/>
    <property type="project" value="TreeGrafter"/>
</dbReference>
<dbReference type="GO" id="GO:0016020">
    <property type="term" value="C:membrane"/>
    <property type="evidence" value="ECO:0007669"/>
    <property type="project" value="GOC"/>
</dbReference>
<dbReference type="Gene3D" id="3.60.21.10">
    <property type="match status" value="1"/>
</dbReference>
<keyword evidence="6" id="KW-1185">Reference proteome</keyword>
<keyword evidence="3" id="KW-0812">Transmembrane</keyword>
<dbReference type="PANTHER" id="PTHR31302:SF31">
    <property type="entry name" value="PHOSPHODIESTERASE YAEI"/>
    <property type="match status" value="1"/>
</dbReference>
<reference evidence="5" key="1">
    <citation type="submission" date="2020-10" db="EMBL/GenBank/DDBJ databases">
        <authorList>
            <person name="Castelo-Branco R."/>
            <person name="Eusebio N."/>
            <person name="Adriana R."/>
            <person name="Vieira A."/>
            <person name="Brugerolle De Fraissinette N."/>
            <person name="Rezende De Castro R."/>
            <person name="Schneider M.P."/>
            <person name="Vasconcelos V."/>
            <person name="Leao P.N."/>
        </authorList>
    </citation>
    <scope>NUCLEOTIDE SEQUENCE</scope>
    <source>
        <strain evidence="5">LEGE 11480</strain>
    </source>
</reference>
<protein>
    <submittedName>
        <fullName evidence="5">Metallophosphoesterase</fullName>
    </submittedName>
</protein>
<accession>A0A928VTV0</accession>